<dbReference type="InterPro" id="IPR029098">
    <property type="entry name" value="Acetyltransf_C"/>
</dbReference>
<dbReference type="GO" id="GO:0008780">
    <property type="term" value="F:acyl-[acyl-carrier-protein]-UDP-N-acetylglucosamine O-acyltransferase activity"/>
    <property type="evidence" value="ECO:0007669"/>
    <property type="project" value="InterPro"/>
</dbReference>
<evidence type="ECO:0000256" key="3">
    <source>
        <dbReference type="ARBA" id="ARBA00022679"/>
    </source>
</evidence>
<sequence length="270" mass="29667">MAKSQLVNLKHIIKMNQISPLAYVHPEAKLGDNNIIGPFCYIDRDVEIGDNNVMQNSVTIHVGARIGSNNEFFPGASISTKPQDLKFRGEETTCIVGDNNSIRENVTISRGTASKGKTVVGSNNLLMENMHVGHDCKLGSGLIIGNSTKLAGEVVVDDNAILSGSVLVHQFCHIGGYVMVQGGSRSPMDIPPYIIAGRDPLKYCGLNLVGLRRRGFSNEQIDLIHNTYRLLYNTGTLKEGIEEVRKTLPMTKEVEYILNFVENSQRGIIR</sequence>
<dbReference type="PATRIC" id="fig|1002367.3.peg.1427"/>
<evidence type="ECO:0000313" key="8">
    <source>
        <dbReference type="Proteomes" id="UP000004407"/>
    </source>
</evidence>
<evidence type="ECO:0000256" key="4">
    <source>
        <dbReference type="ARBA" id="ARBA00023098"/>
    </source>
</evidence>
<dbReference type="Proteomes" id="UP000004407">
    <property type="component" value="Unassembled WGS sequence"/>
</dbReference>
<evidence type="ECO:0000256" key="5">
    <source>
        <dbReference type="ARBA" id="ARBA00023315"/>
    </source>
</evidence>
<accession>G6AYQ4</accession>
<dbReference type="InterPro" id="IPR011004">
    <property type="entry name" value="Trimer_LpxA-like_sf"/>
</dbReference>
<dbReference type="HOGENOM" id="CLU_061249_0_0_10"/>
<feature type="domain" description="UDP N-acetylglucosamine O-acyltransferase C-terminal" evidence="6">
    <location>
        <begin position="189"/>
        <end position="269"/>
    </location>
</feature>
<proteinExistence type="predicted"/>
<dbReference type="AlphaFoldDB" id="G6AYQ4"/>
<dbReference type="InterPro" id="IPR001451">
    <property type="entry name" value="Hexapep"/>
</dbReference>
<dbReference type="InterPro" id="IPR037157">
    <property type="entry name" value="Acetyltransf_C_sf"/>
</dbReference>
<dbReference type="Gene3D" id="2.160.10.10">
    <property type="entry name" value="Hexapeptide repeat proteins"/>
    <property type="match status" value="1"/>
</dbReference>
<name>G6AYQ4_9BACT</name>
<dbReference type="NCBIfam" id="NF003657">
    <property type="entry name" value="PRK05289.1"/>
    <property type="match status" value="1"/>
</dbReference>
<keyword evidence="5 7" id="KW-0012">Acyltransferase</keyword>
<dbReference type="GO" id="GO:0016020">
    <property type="term" value="C:membrane"/>
    <property type="evidence" value="ECO:0007669"/>
    <property type="project" value="GOC"/>
</dbReference>
<dbReference type="InterPro" id="IPR010137">
    <property type="entry name" value="Lipid_A_LpxA"/>
</dbReference>
<reference evidence="7 8" key="1">
    <citation type="submission" date="2011-08" db="EMBL/GenBank/DDBJ databases">
        <authorList>
            <person name="Weinstock G."/>
            <person name="Sodergren E."/>
            <person name="Clifton S."/>
            <person name="Fulton L."/>
            <person name="Fulton B."/>
            <person name="Courtney L."/>
            <person name="Fronick C."/>
            <person name="Harrison M."/>
            <person name="Strong C."/>
            <person name="Farmer C."/>
            <person name="Delahaunty K."/>
            <person name="Markovic C."/>
            <person name="Hall O."/>
            <person name="Minx P."/>
            <person name="Tomlinson C."/>
            <person name="Mitreva M."/>
            <person name="Hou S."/>
            <person name="Chen J."/>
            <person name="Wollam A."/>
            <person name="Pepin K.H."/>
            <person name="Johnson M."/>
            <person name="Bhonagiri V."/>
            <person name="Zhang X."/>
            <person name="Suruliraj S."/>
            <person name="Warren W."/>
            <person name="Chinwalla A."/>
            <person name="Mardis E.R."/>
            <person name="Wilson R.K."/>
        </authorList>
    </citation>
    <scope>NUCLEOTIDE SEQUENCE [LARGE SCALE GENOMIC DNA]</scope>
    <source>
        <strain evidence="7 8">DSM 18206</strain>
    </source>
</reference>
<dbReference type="PANTHER" id="PTHR43480">
    <property type="entry name" value="ACYL-[ACYL-CARRIER-PROTEIN]--UDP-N-ACETYLGLUCOSAMINE O-ACYLTRANSFERASE"/>
    <property type="match status" value="1"/>
</dbReference>
<evidence type="ECO:0000256" key="2">
    <source>
        <dbReference type="ARBA" id="ARBA00022556"/>
    </source>
</evidence>
<dbReference type="Gene3D" id="1.20.1180.10">
    <property type="entry name" value="Udp N-acetylglucosamine O-acyltransferase, C-terminal domain"/>
    <property type="match status" value="1"/>
</dbReference>
<evidence type="ECO:0000256" key="1">
    <source>
        <dbReference type="ARBA" id="ARBA00022516"/>
    </source>
</evidence>
<organism evidence="7 8">
    <name type="scientific">Leyella stercorea DSM 18206</name>
    <dbReference type="NCBI Taxonomy" id="1002367"/>
    <lineage>
        <taxon>Bacteria</taxon>
        <taxon>Pseudomonadati</taxon>
        <taxon>Bacteroidota</taxon>
        <taxon>Bacteroidia</taxon>
        <taxon>Bacteroidales</taxon>
        <taxon>Prevotellaceae</taxon>
        <taxon>Leyella</taxon>
    </lineage>
</organism>
<dbReference type="GO" id="GO:0009245">
    <property type="term" value="P:lipid A biosynthetic process"/>
    <property type="evidence" value="ECO:0007669"/>
    <property type="project" value="UniProtKB-KW"/>
</dbReference>
<comment type="caution">
    <text evidence="7">The sequence shown here is derived from an EMBL/GenBank/DDBJ whole genome shotgun (WGS) entry which is preliminary data.</text>
</comment>
<keyword evidence="1" id="KW-0444">Lipid biosynthesis</keyword>
<keyword evidence="3 7" id="KW-0808">Transferase</keyword>
<dbReference type="SUPFAM" id="SSF51161">
    <property type="entry name" value="Trimeric LpxA-like enzymes"/>
    <property type="match status" value="1"/>
</dbReference>
<dbReference type="PANTHER" id="PTHR43480:SF1">
    <property type="entry name" value="ACYL-[ACYL-CARRIER-PROTEIN]--UDP-N-ACETYLGLUCOSAMINE O-ACYLTRANSFERASE, MITOCHONDRIAL-RELATED"/>
    <property type="match status" value="1"/>
</dbReference>
<dbReference type="NCBIfam" id="TIGR01852">
    <property type="entry name" value="lipid_A_lpxA"/>
    <property type="match status" value="1"/>
</dbReference>
<dbReference type="PIRSF" id="PIRSF000456">
    <property type="entry name" value="UDP-GlcNAc_acltr"/>
    <property type="match status" value="1"/>
</dbReference>
<evidence type="ECO:0000313" key="7">
    <source>
        <dbReference type="EMBL" id="EHJ39058.1"/>
    </source>
</evidence>
<evidence type="ECO:0000259" key="6">
    <source>
        <dbReference type="Pfam" id="PF13720"/>
    </source>
</evidence>
<keyword evidence="4" id="KW-0443">Lipid metabolism</keyword>
<gene>
    <name evidence="7" type="ORF">HMPREF0673_01764</name>
</gene>
<dbReference type="EMBL" id="AFZZ01000157">
    <property type="protein sequence ID" value="EHJ39058.1"/>
    <property type="molecule type" value="Genomic_DNA"/>
</dbReference>
<dbReference type="CDD" id="cd03351">
    <property type="entry name" value="LbH_UDP-GlcNAc_AT"/>
    <property type="match status" value="1"/>
</dbReference>
<keyword evidence="2" id="KW-0441">Lipid A biosynthesis</keyword>
<protein>
    <submittedName>
        <fullName evidence="7">Acyl-[acyl-carrier-protein]-UDP-N-acetylglucosamine O-acyltransferase</fullName>
    </submittedName>
</protein>
<dbReference type="Pfam" id="PF13720">
    <property type="entry name" value="Acetyltransf_11"/>
    <property type="match status" value="1"/>
</dbReference>
<dbReference type="eggNOG" id="COG1043">
    <property type="taxonomic scope" value="Bacteria"/>
</dbReference>
<dbReference type="Pfam" id="PF00132">
    <property type="entry name" value="Hexapep"/>
    <property type="match status" value="1"/>
</dbReference>